<dbReference type="Proteomes" id="UP000085678">
    <property type="component" value="Unplaced"/>
</dbReference>
<gene>
    <name evidence="2" type="primary">LOC106150365</name>
</gene>
<dbReference type="OrthoDB" id="1866965at2759"/>
<dbReference type="PANTHER" id="PTHR31743">
    <property type="entry name" value="TRANSIENT RECEPTOR POTENTIAL CHANNEL 4-ASSOCIATED PROTEIN TCPC4AP"/>
    <property type="match status" value="1"/>
</dbReference>
<keyword evidence="1" id="KW-1185">Reference proteome</keyword>
<dbReference type="GO" id="GO:0019902">
    <property type="term" value="F:phosphatase binding"/>
    <property type="evidence" value="ECO:0007669"/>
    <property type="project" value="TreeGrafter"/>
</dbReference>
<dbReference type="Pfam" id="PF12463">
    <property type="entry name" value="DUF3689"/>
    <property type="match status" value="1"/>
</dbReference>
<sequence>MATCSLLKRRQPEDVTRKLLLRETVGVTYNSLSQVPSDILDELDEREDLQGIPTLVADLDRYSVSVGTCCHSPFVKHSVLEDDEEDTLFELLKNLLSNLSNFETRRSHEEATAEEEQNRYAKIFKEYDGIRILVRILMYSSCLQLTAWSRKDCQKDLRVKSVCMEALTKIVSTEIGEQISDELSENEDLLVYLFTLLAHDVTAITACGLLEDLLQARKTTLNLTKIPNLRSLIACFDDAKLANFCRILAVTISDLDVYENKSSLFAQNKQKRTTGFINIRDVNQDLLLGLQDLLPRLVNIVANLYHSYSPRYRNKHSELDCWMEWIDNTLADSIDQPEVDDFAEFIGGISEAATAHGPMMQQPGVRICYDLINRVEVVYVLGLFLVGKHRKKVQRKLAELKLIPALSNFFDQFIWKCQMHRNNSRHRLRGHNASCECSPEVALKIQFLRLVHSFCDHSDYKHLLLSRSELSELKRINEKAATPLVVGDLENINTQLMCKGSKGLLTKIVEVLKKEPNASTFRFWLARAVESYLRGRTSYCDQIFLLRRGLLQHVASNIVEYDIRPKEILQSSFDLLGELVKFNCEAFKAFDKVLSTKQKVDKFIATVNRNLVDSNMFLRSLILSLEHFTTIQPEFADYVTKECHLLKYLDEFGRQVDYLHRLVNIINVQTLTQENVSCLNTTLVFLMFANRRGELPKYLSALREEKYCRPHEKKGGDVLMKNFRDLLLFWQEHYLHKDKDCSALEKSSRISFDYWKKTVTLLVDDDRNQHTSVLHYIPPDKCRDN</sequence>
<dbReference type="InterPro" id="IPR022162">
    <property type="entry name" value="TRPC4AP"/>
</dbReference>
<evidence type="ECO:0000313" key="2">
    <source>
        <dbReference type="RefSeq" id="XP_013378563.1"/>
    </source>
</evidence>
<evidence type="ECO:0000313" key="1">
    <source>
        <dbReference type="Proteomes" id="UP000085678"/>
    </source>
</evidence>
<name>A0A1S3GXT5_LINAN</name>
<dbReference type="RefSeq" id="XP_013378563.1">
    <property type="nucleotide sequence ID" value="XM_013523109.1"/>
</dbReference>
<protein>
    <submittedName>
        <fullName evidence="2">Short transient receptor potential channel 4-associated protein-like</fullName>
    </submittedName>
</protein>
<dbReference type="GO" id="GO:0031464">
    <property type="term" value="C:Cul4A-RING E3 ubiquitin ligase complex"/>
    <property type="evidence" value="ECO:0007669"/>
    <property type="project" value="InterPro"/>
</dbReference>
<organism evidence="1 2">
    <name type="scientific">Lingula anatina</name>
    <name type="common">Brachiopod</name>
    <name type="synonym">Lingula unguis</name>
    <dbReference type="NCBI Taxonomy" id="7574"/>
    <lineage>
        <taxon>Eukaryota</taxon>
        <taxon>Metazoa</taxon>
        <taxon>Spiralia</taxon>
        <taxon>Lophotrochozoa</taxon>
        <taxon>Brachiopoda</taxon>
        <taxon>Linguliformea</taxon>
        <taxon>Lingulata</taxon>
        <taxon>Lingulida</taxon>
        <taxon>Linguloidea</taxon>
        <taxon>Lingulidae</taxon>
        <taxon>Lingula</taxon>
    </lineage>
</organism>
<dbReference type="GeneID" id="106150365"/>
<dbReference type="AlphaFoldDB" id="A0A1S3GXT5"/>
<proteinExistence type="predicted"/>
<reference evidence="2" key="1">
    <citation type="submission" date="2025-08" db="UniProtKB">
        <authorList>
            <consortium name="RefSeq"/>
        </authorList>
    </citation>
    <scope>IDENTIFICATION</scope>
    <source>
        <tissue evidence="2">Gonads</tissue>
    </source>
</reference>
<dbReference type="STRING" id="7574.A0A1S3GXT5"/>
<dbReference type="InParanoid" id="A0A1S3GXT5"/>
<dbReference type="OMA" id="YNSCICT"/>
<dbReference type="GO" id="GO:0006511">
    <property type="term" value="P:ubiquitin-dependent protein catabolic process"/>
    <property type="evidence" value="ECO:0007669"/>
    <property type="project" value="InterPro"/>
</dbReference>
<dbReference type="KEGG" id="lak:106150365"/>
<dbReference type="PANTHER" id="PTHR31743:SF1">
    <property type="entry name" value="SHORT TRANSIENT RECEPTOR POTENTIAL CHANNEL 4-ASSOCIATED PROTEIN"/>
    <property type="match status" value="1"/>
</dbReference>
<accession>A0A1S3GXT5</accession>